<dbReference type="PANTHER" id="PTHR11941:SF54">
    <property type="entry name" value="ENOYL-COA HYDRATASE, MITOCHONDRIAL"/>
    <property type="match status" value="1"/>
</dbReference>
<dbReference type="CDD" id="cd06558">
    <property type="entry name" value="crotonase-like"/>
    <property type="match status" value="1"/>
</dbReference>
<protein>
    <submittedName>
        <fullName evidence="4">Enoyl-CoA hydratase/isomerase family protein</fullName>
    </submittedName>
</protein>
<proteinExistence type="inferred from homology"/>
<dbReference type="InterPro" id="IPR014748">
    <property type="entry name" value="Enoyl-CoA_hydra_C"/>
</dbReference>
<evidence type="ECO:0000313" key="5">
    <source>
        <dbReference type="Proteomes" id="UP001209803"/>
    </source>
</evidence>
<dbReference type="Pfam" id="PF00378">
    <property type="entry name" value="ECH_1"/>
    <property type="match status" value="1"/>
</dbReference>
<dbReference type="EMBL" id="CP120864">
    <property type="protein sequence ID" value="WFE92619.1"/>
    <property type="molecule type" value="Genomic_DNA"/>
</dbReference>
<reference evidence="4 5" key="1">
    <citation type="submission" date="2023-03" db="EMBL/GenBank/DDBJ databases">
        <title>Roseibium porphyridii sp. nov. and Roseibium rhodosorbium sp. nov. isolated from marine algae, Porphyridium cruentum and Rhodosorus marinus, respectively.</title>
        <authorList>
            <person name="Lee M.W."/>
            <person name="Choi B.J."/>
            <person name="Lee J.K."/>
            <person name="Choi D.G."/>
            <person name="Baek J.H."/>
            <person name="Bayburt H."/>
            <person name="Kim J.M."/>
            <person name="Han D.M."/>
            <person name="Kim K.H."/>
            <person name="Jeon C.O."/>
        </authorList>
    </citation>
    <scope>NUCLEOTIDE SEQUENCE [LARGE SCALE GENOMIC DNA]</scope>
    <source>
        <strain evidence="4 5">KMA01</strain>
        <plasmid evidence="4 5">unnamed1</plasmid>
    </source>
</reference>
<keyword evidence="2" id="KW-0456">Lyase</keyword>
<dbReference type="SUPFAM" id="SSF52096">
    <property type="entry name" value="ClpP/crotonase"/>
    <property type="match status" value="1"/>
</dbReference>
<dbReference type="Gene3D" id="3.90.226.10">
    <property type="entry name" value="2-enoyl-CoA Hydratase, Chain A, domain 1"/>
    <property type="match status" value="1"/>
</dbReference>
<evidence type="ECO:0000256" key="2">
    <source>
        <dbReference type="ARBA" id="ARBA00023239"/>
    </source>
</evidence>
<dbReference type="InterPro" id="IPR029045">
    <property type="entry name" value="ClpP/crotonase-like_dom_sf"/>
</dbReference>
<gene>
    <name evidence="4" type="ORF">K1718_27170</name>
</gene>
<dbReference type="Proteomes" id="UP001209803">
    <property type="component" value="Plasmid unnamed1"/>
</dbReference>
<dbReference type="Gene3D" id="1.10.12.10">
    <property type="entry name" value="Lyase 2-enoyl-coa Hydratase, Chain A, domain 2"/>
    <property type="match status" value="1"/>
</dbReference>
<evidence type="ECO:0000256" key="3">
    <source>
        <dbReference type="SAM" id="MobiDB-lite"/>
    </source>
</evidence>
<geneLocation type="plasmid" evidence="4 5">
    <name>unnamed1</name>
</geneLocation>
<dbReference type="InterPro" id="IPR001753">
    <property type="entry name" value="Enoyl-CoA_hydra/iso"/>
</dbReference>
<evidence type="ECO:0000256" key="1">
    <source>
        <dbReference type="ARBA" id="ARBA00005254"/>
    </source>
</evidence>
<keyword evidence="5" id="KW-1185">Reference proteome</keyword>
<name>A0ABY8FD97_9HYPH</name>
<accession>A0ABY8FD97</accession>
<dbReference type="RefSeq" id="WP_265684708.1">
    <property type="nucleotide sequence ID" value="NZ_CP120864.1"/>
</dbReference>
<comment type="similarity">
    <text evidence="1">Belongs to the enoyl-CoA hydratase/isomerase family.</text>
</comment>
<evidence type="ECO:0000313" key="4">
    <source>
        <dbReference type="EMBL" id="WFE92619.1"/>
    </source>
</evidence>
<feature type="region of interest" description="Disordered" evidence="3">
    <location>
        <begin position="234"/>
        <end position="257"/>
    </location>
</feature>
<sequence length="257" mass="27772">MSALHLTRHGPIAELKLDNPGKLNAFTLEMLRAVEPFCDELERDPDILAVVISAADSKAFCAGADILEWSELSPYDFARHWVREGHRVFDRLARLSKPTIAAVGAHAFGGGLEFAATADIRIMASGATLALPEASVGIVPGWSGTQRLIRLLGEPVVKEMALFGRRISAERAYSIGFAAELAEDPRAAAFECAQKLSTRSPHANEVAKYMIHAAVGEDRGAMIETLGAGMISPTEDRNEGVTAFREKRKPNFSGNQS</sequence>
<dbReference type="PANTHER" id="PTHR11941">
    <property type="entry name" value="ENOYL-COA HYDRATASE-RELATED"/>
    <property type="match status" value="1"/>
</dbReference>
<organism evidence="4 5">
    <name type="scientific">Roseibium porphyridii</name>
    <dbReference type="NCBI Taxonomy" id="2866279"/>
    <lineage>
        <taxon>Bacteria</taxon>
        <taxon>Pseudomonadati</taxon>
        <taxon>Pseudomonadota</taxon>
        <taxon>Alphaproteobacteria</taxon>
        <taxon>Hyphomicrobiales</taxon>
        <taxon>Stappiaceae</taxon>
        <taxon>Roseibium</taxon>
    </lineage>
</organism>
<keyword evidence="4" id="KW-0614">Plasmid</keyword>